<dbReference type="Proteomes" id="UP000016521">
    <property type="component" value="Chromosome II"/>
</dbReference>
<evidence type="ECO:0000313" key="6">
    <source>
        <dbReference type="Proteomes" id="UP000016521"/>
    </source>
</evidence>
<gene>
    <name evidence="5" type="primary">livK</name>
    <name evidence="5" type="ORF">PPIS_b0899</name>
</gene>
<reference evidence="5 6" key="1">
    <citation type="submission" date="2015-06" db="EMBL/GenBank/DDBJ databases">
        <authorList>
            <person name="Xie B.-B."/>
            <person name="Rong J.-C."/>
            <person name="Qin Q.-L."/>
            <person name="Zhang Y.-Z."/>
        </authorList>
    </citation>
    <scope>NUCLEOTIDE SEQUENCE [LARGE SCALE GENOMIC DNA]</scope>
    <source>
        <strain evidence="5 6">JCM 20779</strain>
    </source>
</reference>
<dbReference type="InterPro" id="IPR051010">
    <property type="entry name" value="BCAA_transport"/>
</dbReference>
<proteinExistence type="inferred from homology"/>
<accession>A0ABN5CSP0</accession>
<dbReference type="SUPFAM" id="SSF53822">
    <property type="entry name" value="Periplasmic binding protein-like I"/>
    <property type="match status" value="1"/>
</dbReference>
<dbReference type="InterPro" id="IPR028081">
    <property type="entry name" value="Leu-bd"/>
</dbReference>
<feature type="signal peptide" evidence="3">
    <location>
        <begin position="1"/>
        <end position="22"/>
    </location>
</feature>
<comment type="similarity">
    <text evidence="1">Belongs to the leucine-binding protein family.</text>
</comment>
<dbReference type="InterPro" id="IPR028082">
    <property type="entry name" value="Peripla_BP_I"/>
</dbReference>
<dbReference type="EMBL" id="CP011925">
    <property type="protein sequence ID" value="ATD09961.1"/>
    <property type="molecule type" value="Genomic_DNA"/>
</dbReference>
<keyword evidence="2 3" id="KW-0732">Signal</keyword>
<feature type="domain" description="Leucine-binding protein" evidence="4">
    <location>
        <begin position="43"/>
        <end position="358"/>
    </location>
</feature>
<feature type="chain" id="PRO_5045516046" evidence="3">
    <location>
        <begin position="23"/>
        <end position="414"/>
    </location>
</feature>
<evidence type="ECO:0000256" key="2">
    <source>
        <dbReference type="ARBA" id="ARBA00022729"/>
    </source>
</evidence>
<name>A0ABN5CSP0_PSEO7</name>
<dbReference type="Gene3D" id="3.40.50.2300">
    <property type="match status" value="2"/>
</dbReference>
<protein>
    <submittedName>
        <fullName evidence="5">Branched-chain amino acid transport system substrate-binding protein</fullName>
    </submittedName>
</protein>
<dbReference type="CDD" id="cd19979">
    <property type="entry name" value="PBP1_ABC_ligand_binding-like"/>
    <property type="match status" value="1"/>
</dbReference>
<keyword evidence="6" id="KW-1185">Reference proteome</keyword>
<organism evidence="5 6">
    <name type="scientific">Pseudoalteromonas piscicida</name>
    <dbReference type="NCBI Taxonomy" id="43662"/>
    <lineage>
        <taxon>Bacteria</taxon>
        <taxon>Pseudomonadati</taxon>
        <taxon>Pseudomonadota</taxon>
        <taxon>Gammaproteobacteria</taxon>
        <taxon>Alteromonadales</taxon>
        <taxon>Pseudoalteromonadaceae</taxon>
        <taxon>Pseudoalteromonas</taxon>
    </lineage>
</organism>
<dbReference type="PANTHER" id="PTHR30483:SF6">
    <property type="entry name" value="PERIPLASMIC BINDING PROTEIN OF ABC TRANSPORTER FOR NATURAL AMINO ACIDS"/>
    <property type="match status" value="1"/>
</dbReference>
<sequence>MISNTMKILLLFFCFLSSVCLAANSKQVFRIYHDADYSNLNESAEAIKMGFLTALDEVDNQIQGYKIELVAKDHRGNSNRSLLHFKQFLKDPNALLVLGGVHSPPYIKFRQFINENKALLLVPWAAGGPITRYPSKDNWIFRLSVDDTKAGKVLINYAKQQDCVAPHLLLEDTAWGRSNYDTLLEEYKKSKPNNALPVSWFNWATKKNEARIIIHNIIESEPQCIIFVGNAIEGAEFVKAMASIDKVQRLPFVSHWGVTAGNFFEIIGDKLSADVSLSVLQSCFSFENKPLSAFSARVFNRAKQLFPTEFAKHGFVQAAPGFIHGYDIAKLLIAATEQIKLTDSVATNRALLKSAFEDLQSPVNGLVKTYQRPFSVWSEKNDSAHEALTVQDLCMGQYQSNGSIKLVYSYPGSH</sequence>
<evidence type="ECO:0000259" key="4">
    <source>
        <dbReference type="Pfam" id="PF13458"/>
    </source>
</evidence>
<evidence type="ECO:0000313" key="5">
    <source>
        <dbReference type="EMBL" id="ATD09961.1"/>
    </source>
</evidence>
<dbReference type="PANTHER" id="PTHR30483">
    <property type="entry name" value="LEUCINE-SPECIFIC-BINDING PROTEIN"/>
    <property type="match status" value="1"/>
</dbReference>
<evidence type="ECO:0000256" key="3">
    <source>
        <dbReference type="SAM" id="SignalP"/>
    </source>
</evidence>
<evidence type="ECO:0000256" key="1">
    <source>
        <dbReference type="ARBA" id="ARBA00010062"/>
    </source>
</evidence>
<dbReference type="Pfam" id="PF13458">
    <property type="entry name" value="Peripla_BP_6"/>
    <property type="match status" value="1"/>
</dbReference>